<dbReference type="GO" id="GO:0003700">
    <property type="term" value="F:DNA-binding transcription factor activity"/>
    <property type="evidence" value="ECO:0007669"/>
    <property type="project" value="InterPro"/>
</dbReference>
<dbReference type="GO" id="GO:0043565">
    <property type="term" value="F:sequence-specific DNA binding"/>
    <property type="evidence" value="ECO:0007669"/>
    <property type="project" value="InterPro"/>
</dbReference>
<dbReference type="SMART" id="SM00342">
    <property type="entry name" value="HTH_ARAC"/>
    <property type="match status" value="1"/>
</dbReference>
<dbReference type="PANTHER" id="PTHR47893">
    <property type="entry name" value="REGULATORY PROTEIN PCHR"/>
    <property type="match status" value="1"/>
</dbReference>
<dbReference type="PANTHER" id="PTHR47893:SF1">
    <property type="entry name" value="REGULATORY PROTEIN PCHR"/>
    <property type="match status" value="1"/>
</dbReference>
<dbReference type="AlphaFoldDB" id="A0A1G9LEZ0"/>
<sequence length="156" mass="17282">MNKKPGTSKDSADRLVRGIKRKTRKHYSSEEKIRIVLAGLRGEESIAALCRREGIAESLFEDRGANPPSIADLCKVANVGATTLHLCFNEVYGVSPIAYLQAKRITQARCAILDAERAPRSVKDVALSLGFTHSGRFAKRYHKLFGELPSETLNKR</sequence>
<dbReference type="SUPFAM" id="SSF46689">
    <property type="entry name" value="Homeodomain-like"/>
    <property type="match status" value="1"/>
</dbReference>
<keyword evidence="5" id="KW-1185">Reference proteome</keyword>
<dbReference type="STRING" id="571298.SAMN04488026_10977"/>
<evidence type="ECO:0000313" key="4">
    <source>
        <dbReference type="EMBL" id="SDL60434.1"/>
    </source>
</evidence>
<protein>
    <submittedName>
        <fullName evidence="4">AraC-type DNA-binding protein</fullName>
    </submittedName>
</protein>
<dbReference type="PROSITE" id="PS01124">
    <property type="entry name" value="HTH_ARAC_FAMILY_2"/>
    <property type="match status" value="1"/>
</dbReference>
<feature type="domain" description="HTH araC/xylS-type" evidence="3">
    <location>
        <begin position="54"/>
        <end position="155"/>
    </location>
</feature>
<organism evidence="4 5">
    <name type="scientific">Aliiruegeria lutimaris</name>
    <dbReference type="NCBI Taxonomy" id="571298"/>
    <lineage>
        <taxon>Bacteria</taxon>
        <taxon>Pseudomonadati</taxon>
        <taxon>Pseudomonadota</taxon>
        <taxon>Alphaproteobacteria</taxon>
        <taxon>Rhodobacterales</taxon>
        <taxon>Roseobacteraceae</taxon>
        <taxon>Aliiruegeria</taxon>
    </lineage>
</organism>
<dbReference type="InterPro" id="IPR053142">
    <property type="entry name" value="PchR_regulatory_protein"/>
</dbReference>
<keyword evidence="1" id="KW-0805">Transcription regulation</keyword>
<dbReference type="InterPro" id="IPR018060">
    <property type="entry name" value="HTH_AraC"/>
</dbReference>
<evidence type="ECO:0000256" key="2">
    <source>
        <dbReference type="ARBA" id="ARBA00023163"/>
    </source>
</evidence>
<accession>A0A1G9LEZ0</accession>
<dbReference type="OrthoDB" id="9803878at2"/>
<dbReference type="InterPro" id="IPR009057">
    <property type="entry name" value="Homeodomain-like_sf"/>
</dbReference>
<keyword evidence="4" id="KW-0238">DNA-binding</keyword>
<gene>
    <name evidence="4" type="ORF">SAMN04488026_10977</name>
</gene>
<reference evidence="4 5" key="1">
    <citation type="submission" date="2016-10" db="EMBL/GenBank/DDBJ databases">
        <authorList>
            <person name="de Groot N.N."/>
        </authorList>
    </citation>
    <scope>NUCLEOTIDE SEQUENCE [LARGE SCALE GENOMIC DNA]</scope>
    <source>
        <strain evidence="4 5">DSM 25294</strain>
    </source>
</reference>
<evidence type="ECO:0000313" key="5">
    <source>
        <dbReference type="Proteomes" id="UP000199382"/>
    </source>
</evidence>
<proteinExistence type="predicted"/>
<dbReference type="EMBL" id="FNEK01000097">
    <property type="protein sequence ID" value="SDL60434.1"/>
    <property type="molecule type" value="Genomic_DNA"/>
</dbReference>
<dbReference type="Proteomes" id="UP000199382">
    <property type="component" value="Unassembled WGS sequence"/>
</dbReference>
<keyword evidence="2" id="KW-0804">Transcription</keyword>
<dbReference type="Gene3D" id="1.10.10.60">
    <property type="entry name" value="Homeodomain-like"/>
    <property type="match status" value="1"/>
</dbReference>
<dbReference type="InterPro" id="IPR010921">
    <property type="entry name" value="Trp_repressor/repl_initiator"/>
</dbReference>
<evidence type="ECO:0000259" key="3">
    <source>
        <dbReference type="PROSITE" id="PS01124"/>
    </source>
</evidence>
<name>A0A1G9LEZ0_9RHOB</name>
<dbReference type="Pfam" id="PF12833">
    <property type="entry name" value="HTH_18"/>
    <property type="match status" value="1"/>
</dbReference>
<dbReference type="SUPFAM" id="SSF48295">
    <property type="entry name" value="TrpR-like"/>
    <property type="match status" value="1"/>
</dbReference>
<evidence type="ECO:0000256" key="1">
    <source>
        <dbReference type="ARBA" id="ARBA00023015"/>
    </source>
</evidence>